<name>A0ABR8X9U0_9BACL</name>
<keyword evidence="2" id="KW-1185">Reference proteome</keyword>
<protein>
    <submittedName>
        <fullName evidence="1">Uncharacterized protein</fullName>
    </submittedName>
</protein>
<dbReference type="Pfam" id="PF20457">
    <property type="entry name" value="DUF6710"/>
    <property type="match status" value="1"/>
</dbReference>
<dbReference type="EMBL" id="JACSQA010000002">
    <property type="protein sequence ID" value="MBD8025551.1"/>
    <property type="molecule type" value="Genomic_DNA"/>
</dbReference>
<evidence type="ECO:0000313" key="2">
    <source>
        <dbReference type="Proteomes" id="UP000640930"/>
    </source>
</evidence>
<organism evidence="1 2">
    <name type="scientific">Ureibacillus galli</name>
    <dbReference type="NCBI Taxonomy" id="2762222"/>
    <lineage>
        <taxon>Bacteria</taxon>
        <taxon>Bacillati</taxon>
        <taxon>Bacillota</taxon>
        <taxon>Bacilli</taxon>
        <taxon>Bacillales</taxon>
        <taxon>Caryophanaceae</taxon>
        <taxon>Ureibacillus</taxon>
    </lineage>
</organism>
<dbReference type="RefSeq" id="WP_191706102.1">
    <property type="nucleotide sequence ID" value="NZ_JACSQA010000002.1"/>
</dbReference>
<reference evidence="1 2" key="1">
    <citation type="submission" date="2020-08" db="EMBL/GenBank/DDBJ databases">
        <title>A Genomic Blueprint of the Chicken Gut Microbiome.</title>
        <authorList>
            <person name="Gilroy R."/>
            <person name="Ravi A."/>
            <person name="Getino M."/>
            <person name="Pursley I."/>
            <person name="Horton D.L."/>
            <person name="Alikhan N.-F."/>
            <person name="Baker D."/>
            <person name="Gharbi K."/>
            <person name="Hall N."/>
            <person name="Watson M."/>
            <person name="Adriaenssens E.M."/>
            <person name="Foster-Nyarko E."/>
            <person name="Jarju S."/>
            <person name="Secka A."/>
            <person name="Antonio M."/>
            <person name="Oren A."/>
            <person name="Chaudhuri R."/>
            <person name="La Ragione R.M."/>
            <person name="Hildebrand F."/>
            <person name="Pallen M.J."/>
        </authorList>
    </citation>
    <scope>NUCLEOTIDE SEQUENCE [LARGE SCALE GENOMIC DNA]</scope>
    <source>
        <strain evidence="1 2">Re31</strain>
    </source>
</reference>
<dbReference type="InterPro" id="IPR046556">
    <property type="entry name" value="DUF6710"/>
</dbReference>
<accession>A0ABR8X9U0</accession>
<sequence length="223" mass="26050">MFKIKIKSKKRNRKKLKNSIEMAKKIIEDNQNISIESIEHPIYRVIHIFALSIQSDLLQHVITTREYDIPHSSSLFFPKYDLLKKHNIQLKIYDGVDTTNKVTIDFNRDIVFSLPWSTGRFRGALQNLNRENWSYDPLNHRAEYLEPFKIGVITNGFHSSSLGILNRKGSMPAQVIDMSSLFESIETDGIYYYNKKTKKKISKVSYFEEAVIFEIGRLINSKK</sequence>
<comment type="caution">
    <text evidence="1">The sequence shown here is derived from an EMBL/GenBank/DDBJ whole genome shotgun (WGS) entry which is preliminary data.</text>
</comment>
<gene>
    <name evidence="1" type="ORF">H9636_02655</name>
</gene>
<evidence type="ECO:0000313" key="1">
    <source>
        <dbReference type="EMBL" id="MBD8025551.1"/>
    </source>
</evidence>
<dbReference type="Proteomes" id="UP000640930">
    <property type="component" value="Unassembled WGS sequence"/>
</dbReference>
<proteinExistence type="predicted"/>